<dbReference type="AlphaFoldDB" id="A0A7G1HVT2"/>
<dbReference type="Proteomes" id="UP000594042">
    <property type="component" value="Chromosome"/>
</dbReference>
<organism evidence="2 3">
    <name type="scientific">Coprobacter secundus subsp. similis</name>
    <dbReference type="NCBI Taxonomy" id="2751153"/>
    <lineage>
        <taxon>Bacteria</taxon>
        <taxon>Pseudomonadati</taxon>
        <taxon>Bacteroidota</taxon>
        <taxon>Bacteroidia</taxon>
        <taxon>Bacteroidales</taxon>
        <taxon>Barnesiellaceae</taxon>
        <taxon>Coprobacter</taxon>
    </lineage>
</organism>
<keyword evidence="3" id="KW-1185">Reference proteome</keyword>
<gene>
    <name evidence="2" type="ORF">Cop2CBH44_09940</name>
</gene>
<dbReference type="GO" id="GO:0016491">
    <property type="term" value="F:oxidoreductase activity"/>
    <property type="evidence" value="ECO:0007669"/>
    <property type="project" value="InterPro"/>
</dbReference>
<evidence type="ECO:0000313" key="2">
    <source>
        <dbReference type="EMBL" id="BCI62641.1"/>
    </source>
</evidence>
<dbReference type="InterPro" id="IPR000415">
    <property type="entry name" value="Nitroreductase-like"/>
</dbReference>
<sequence>MIINERDIRNQSVLEAAHQIMVAARTAPKGKGIDIIEIITVTDEDIKQISEHLKVMSKETGMKFLLRDAENILQAEAMILIGTKKQKQGLNCAYCGFPTCIEKPDTVPCTINSIDVGIAIGSACAKASDLRLDTRVMFSAGWSAQQLGLLEDCHQVIAIPLSVSSKNPFFDRKPKEEVMK</sequence>
<dbReference type="InterPro" id="IPR019224">
    <property type="entry name" value="DUF2148"/>
</dbReference>
<accession>A0A7G1HVT2</accession>
<dbReference type="Gene3D" id="3.40.109.10">
    <property type="entry name" value="NADH Oxidase"/>
    <property type="match status" value="1"/>
</dbReference>
<feature type="domain" description="DUF2148" evidence="1">
    <location>
        <begin position="108"/>
        <end position="172"/>
    </location>
</feature>
<protein>
    <submittedName>
        <fullName evidence="2">Ferredoxin</fullName>
    </submittedName>
</protein>
<dbReference type="RefSeq" id="WP_021931299.1">
    <property type="nucleotide sequence ID" value="NZ_AP023322.1"/>
</dbReference>
<dbReference type="PANTHER" id="PTHR40101">
    <property type="entry name" value="CONSERVED PROTEIN"/>
    <property type="match status" value="1"/>
</dbReference>
<dbReference type="KEGG" id="copr:Cop2CBH44_09940"/>
<dbReference type="EMBL" id="AP023322">
    <property type="protein sequence ID" value="BCI62641.1"/>
    <property type="molecule type" value="Genomic_DNA"/>
</dbReference>
<reference evidence="3" key="1">
    <citation type="submission" date="2020-07" db="EMBL/GenBank/DDBJ databases">
        <title>Complete genome sequencing of Coprobacter sp. strain 2CBH44.</title>
        <authorList>
            <person name="Sakamoto M."/>
            <person name="Murakami T."/>
            <person name="Mori H."/>
        </authorList>
    </citation>
    <scope>NUCLEOTIDE SEQUENCE [LARGE SCALE GENOMIC DNA]</scope>
    <source>
        <strain evidence="3">2CBH44</strain>
    </source>
</reference>
<dbReference type="Pfam" id="PF09918">
    <property type="entry name" value="DUF2148"/>
    <property type="match status" value="1"/>
</dbReference>
<dbReference type="PANTHER" id="PTHR40101:SF1">
    <property type="entry name" value="4FE-4S DOMAIN-CONTAINING PROTEIN"/>
    <property type="match status" value="1"/>
</dbReference>
<evidence type="ECO:0000313" key="3">
    <source>
        <dbReference type="Proteomes" id="UP000594042"/>
    </source>
</evidence>
<name>A0A7G1HVT2_9BACT</name>
<dbReference type="SUPFAM" id="SSF55469">
    <property type="entry name" value="FMN-dependent nitroreductase-like"/>
    <property type="match status" value="1"/>
</dbReference>
<proteinExistence type="predicted"/>
<evidence type="ECO:0000259" key="1">
    <source>
        <dbReference type="Pfam" id="PF09918"/>
    </source>
</evidence>